<dbReference type="PANTHER" id="PTHR13408">
    <property type="entry name" value="DNA-DIRECTED RNA POLYMERASE III"/>
    <property type="match status" value="1"/>
</dbReference>
<evidence type="ECO:0000313" key="3">
    <source>
        <dbReference type="RefSeq" id="XP_021286306.1"/>
    </source>
</evidence>
<gene>
    <name evidence="3" type="primary">LOC110418012</name>
</gene>
<organism evidence="2 3">
    <name type="scientific">Herrania umbratica</name>
    <dbReference type="NCBI Taxonomy" id="108875"/>
    <lineage>
        <taxon>Eukaryota</taxon>
        <taxon>Viridiplantae</taxon>
        <taxon>Streptophyta</taxon>
        <taxon>Embryophyta</taxon>
        <taxon>Tracheophyta</taxon>
        <taxon>Spermatophyta</taxon>
        <taxon>Magnoliopsida</taxon>
        <taxon>eudicotyledons</taxon>
        <taxon>Gunneridae</taxon>
        <taxon>Pentapetalae</taxon>
        <taxon>rosids</taxon>
        <taxon>malvids</taxon>
        <taxon>Malvales</taxon>
        <taxon>Malvaceae</taxon>
        <taxon>Byttnerioideae</taxon>
        <taxon>Herrania</taxon>
    </lineage>
</organism>
<dbReference type="OrthoDB" id="5836119at2759"/>
<feature type="compositionally biased region" description="Polar residues" evidence="1">
    <location>
        <begin position="1"/>
        <end position="10"/>
    </location>
</feature>
<dbReference type="AlphaFoldDB" id="A0A6J1AHM2"/>
<keyword evidence="2" id="KW-1185">Reference proteome</keyword>
<feature type="compositionally biased region" description="Polar residues" evidence="1">
    <location>
        <begin position="78"/>
        <end position="88"/>
    </location>
</feature>
<feature type="compositionally biased region" description="Basic and acidic residues" evidence="1">
    <location>
        <begin position="98"/>
        <end position="108"/>
    </location>
</feature>
<dbReference type="GO" id="GO:0042797">
    <property type="term" value="P:tRNA transcription by RNA polymerase III"/>
    <property type="evidence" value="ECO:0007669"/>
    <property type="project" value="TreeGrafter"/>
</dbReference>
<proteinExistence type="predicted"/>
<dbReference type="Proteomes" id="UP000504621">
    <property type="component" value="Unplaced"/>
</dbReference>
<dbReference type="GeneID" id="110418012"/>
<protein>
    <submittedName>
        <fullName evidence="3">Uncharacterized protein LOC110418012</fullName>
    </submittedName>
</protein>
<reference evidence="3" key="1">
    <citation type="submission" date="2025-08" db="UniProtKB">
        <authorList>
            <consortium name="RefSeq"/>
        </authorList>
    </citation>
    <scope>IDENTIFICATION</scope>
    <source>
        <tissue evidence="3">Leaf</tissue>
    </source>
</reference>
<dbReference type="RefSeq" id="XP_021286306.1">
    <property type="nucleotide sequence ID" value="XM_021430631.1"/>
</dbReference>
<dbReference type="PANTHER" id="PTHR13408:SF6">
    <property type="entry name" value="DNA BINDING PROTEIN"/>
    <property type="match status" value="1"/>
</dbReference>
<feature type="non-terminal residue" evidence="3">
    <location>
        <position position="205"/>
    </location>
</feature>
<name>A0A6J1AHM2_9ROSI</name>
<evidence type="ECO:0000256" key="1">
    <source>
        <dbReference type="SAM" id="MobiDB-lite"/>
    </source>
</evidence>
<accession>A0A6J1AHM2</accession>
<dbReference type="GO" id="GO:0003677">
    <property type="term" value="F:DNA binding"/>
    <property type="evidence" value="ECO:0007669"/>
    <property type="project" value="InterPro"/>
</dbReference>
<feature type="region of interest" description="Disordered" evidence="1">
    <location>
        <begin position="1"/>
        <end position="127"/>
    </location>
</feature>
<dbReference type="GO" id="GO:0005666">
    <property type="term" value="C:RNA polymerase III complex"/>
    <property type="evidence" value="ECO:0007669"/>
    <property type="project" value="InterPro"/>
</dbReference>
<evidence type="ECO:0000313" key="2">
    <source>
        <dbReference type="Proteomes" id="UP000504621"/>
    </source>
</evidence>
<feature type="compositionally biased region" description="Polar residues" evidence="1">
    <location>
        <begin position="20"/>
        <end position="34"/>
    </location>
</feature>
<sequence length="205" mass="22523">MDQDGPSSGSRKVRFAPKAPQSSRRPKTTVSKSEVNAEDGEAAQAQYLLGRFNENQTRQRPKVEKKSSAQIAFGPGAPSSNLLRTYGSQRGGTSGKSTDSRQRSHGDNDGQIIGSLPSASKEDRTDICSSDAIEASAPKIKREYCEPWDYHHSYYPITLPLRRPYSGDPELLDEAEFVEAARKEYDEKTINPASDLGLLEEGEKG</sequence>
<dbReference type="InterPro" id="IPR007811">
    <property type="entry name" value="RPC4"/>
</dbReference>